<name>A0A1X7V5C0_AMPQE</name>
<organism evidence="1">
    <name type="scientific">Amphimedon queenslandica</name>
    <name type="common">Sponge</name>
    <dbReference type="NCBI Taxonomy" id="400682"/>
    <lineage>
        <taxon>Eukaryota</taxon>
        <taxon>Metazoa</taxon>
        <taxon>Porifera</taxon>
        <taxon>Demospongiae</taxon>
        <taxon>Heteroscleromorpha</taxon>
        <taxon>Haplosclerida</taxon>
        <taxon>Niphatidae</taxon>
        <taxon>Amphimedon</taxon>
    </lineage>
</organism>
<proteinExistence type="predicted"/>
<reference evidence="1" key="1">
    <citation type="submission" date="2017-05" db="UniProtKB">
        <authorList>
            <consortium name="EnsemblMetazoa"/>
        </authorList>
    </citation>
    <scope>IDENTIFICATION</scope>
</reference>
<dbReference type="EnsemblMetazoa" id="Aqu2.1.35024_001">
    <property type="protein sequence ID" value="Aqu2.1.35024_001"/>
    <property type="gene ID" value="Aqu2.1.35024"/>
</dbReference>
<dbReference type="AlphaFoldDB" id="A0A1X7V5C0"/>
<accession>A0A1X7V5C0</accession>
<sequence>RLVNEARGIIVSFCWLNGDKDQAKKGDLPQKVFVKFHDPCVGLVSQVTIDALPEQEAVPIETVTSKFYGKQGVTIQRTQLPLQPCWQILYIRLRDYP</sequence>
<protein>
    <submittedName>
        <fullName evidence="1">Uncharacterized protein</fullName>
    </submittedName>
</protein>
<evidence type="ECO:0000313" key="1">
    <source>
        <dbReference type="EnsemblMetazoa" id="Aqu2.1.35024_001"/>
    </source>
</evidence>
<dbReference type="InParanoid" id="A0A1X7V5C0"/>